<dbReference type="RefSeq" id="WP_065994593.1">
    <property type="nucleotide sequence ID" value="NZ_CP029397.2"/>
</dbReference>
<organism evidence="1 2">
    <name type="scientific">Acinetobacter defluvii</name>
    <dbReference type="NCBI Taxonomy" id="1871111"/>
    <lineage>
        <taxon>Bacteria</taxon>
        <taxon>Pseudomonadati</taxon>
        <taxon>Pseudomonadota</taxon>
        <taxon>Gammaproteobacteria</taxon>
        <taxon>Moraxellales</taxon>
        <taxon>Moraxellaceae</taxon>
        <taxon>Acinetobacter</taxon>
    </lineage>
</organism>
<dbReference type="OrthoDB" id="3078494at2"/>
<proteinExistence type="predicted"/>
<dbReference type="Proteomes" id="UP000245977">
    <property type="component" value="Chromosome"/>
</dbReference>
<dbReference type="STRING" id="1871111.GCA_001704615_00690"/>
<gene>
    <name evidence="1" type="ORF">DJ533_13245</name>
</gene>
<reference evidence="1" key="1">
    <citation type="submission" date="2019-08" db="EMBL/GenBank/DDBJ databases">
        <title>The complete genome of Acinetobacter defluvii strain WCHAD010030.</title>
        <authorList>
            <person name="Hu Y."/>
            <person name="Qin J."/>
            <person name="Feng Y."/>
            <person name="Zong Z."/>
        </authorList>
    </citation>
    <scope>NUCLEOTIDE SEQUENCE</scope>
    <source>
        <strain evidence="1">WCHA30</strain>
    </source>
</reference>
<dbReference type="AlphaFoldDB" id="A0A2S2FES5"/>
<keyword evidence="2" id="KW-1185">Reference proteome</keyword>
<sequence>MDKKEEALKIIEDGIKELESPKGSITVGVQKLSRAANLLEETNYYIWAEIELGNQKFIDPLKKILTKIVEDNEKKEQVNINSEDYKVFLDRLTKVGIDIQFIFTTNFLRIKTNPSTGGLEKSIHHIEDHLPYLKKHGNDKSLYLNNVNERLAYAKGECHKYLSDLYNKLKFSGTIISGFDLLKNAVDDKLLDLDPEIAEQLMLAFRSISSDSKEEWSQALATCRRLLENLADRLYPATDENINGRTFKQNQYINRIWRFMDISIESKSNKEMAKSHLDYLGSWMAADYTLTCKGVHAEVSQLEATKTIFHIYLMLADLLEYLNIDLEKVTTQLLITEVSLDEIEALLNVKRDVAKAIVVARVKNKGLTLGQLSGVQGIGPKTIEKAKEIFKF</sequence>
<evidence type="ECO:0000313" key="1">
    <source>
        <dbReference type="EMBL" id="AWL29473.1"/>
    </source>
</evidence>
<accession>A0A2S2FES5</accession>
<dbReference type="EMBL" id="CP029397">
    <property type="protein sequence ID" value="AWL29473.1"/>
    <property type="molecule type" value="Genomic_DNA"/>
</dbReference>
<evidence type="ECO:0000313" key="2">
    <source>
        <dbReference type="Proteomes" id="UP000245977"/>
    </source>
</evidence>
<name>A0A2S2FES5_9GAMM</name>
<protein>
    <submittedName>
        <fullName evidence="1">Helix-hairpin-helix domain-containing protein</fullName>
    </submittedName>
</protein>
<dbReference type="KEGG" id="adv:DJ533_13245"/>